<keyword evidence="2" id="KW-1185">Reference proteome</keyword>
<protein>
    <submittedName>
        <fullName evidence="1">Cytosolic protein</fullName>
    </submittedName>
</protein>
<organism evidence="1 2">
    <name type="scientific">Jeotgalibacillus proteolyticus</name>
    <dbReference type="NCBI Taxonomy" id="2082395"/>
    <lineage>
        <taxon>Bacteria</taxon>
        <taxon>Bacillati</taxon>
        <taxon>Bacillota</taxon>
        <taxon>Bacilli</taxon>
        <taxon>Bacillales</taxon>
        <taxon>Caryophanaceae</taxon>
        <taxon>Jeotgalibacillus</taxon>
    </lineage>
</organism>
<dbReference type="Proteomes" id="UP000239047">
    <property type="component" value="Unassembled WGS sequence"/>
</dbReference>
<comment type="caution">
    <text evidence="1">The sequence shown here is derived from an EMBL/GenBank/DDBJ whole genome shotgun (WGS) entry which is preliminary data.</text>
</comment>
<evidence type="ECO:0000313" key="2">
    <source>
        <dbReference type="Proteomes" id="UP000239047"/>
    </source>
</evidence>
<reference evidence="1 2" key="1">
    <citation type="submission" date="2018-02" db="EMBL/GenBank/DDBJ databases">
        <title>Jeotgalibacillus proteolyticum sp. nov. a protease producing bacterium isolated from ocean sediments of Laizhou Bay.</title>
        <authorList>
            <person name="Li Y."/>
        </authorList>
    </citation>
    <scope>NUCLEOTIDE SEQUENCE [LARGE SCALE GENOMIC DNA]</scope>
    <source>
        <strain evidence="1 2">22-7</strain>
    </source>
</reference>
<dbReference type="AlphaFoldDB" id="A0A2S5GFB4"/>
<dbReference type="EMBL" id="PREZ01000002">
    <property type="protein sequence ID" value="PPA71605.1"/>
    <property type="molecule type" value="Genomic_DNA"/>
</dbReference>
<evidence type="ECO:0000313" key="1">
    <source>
        <dbReference type="EMBL" id="PPA71605.1"/>
    </source>
</evidence>
<gene>
    <name evidence="1" type="ORF">C4B60_05985</name>
</gene>
<accession>A0A2S5GFB4</accession>
<dbReference type="RefSeq" id="WP_104057094.1">
    <property type="nucleotide sequence ID" value="NZ_PREZ01000002.1"/>
</dbReference>
<sequence>MAGVKGIFKRFSSECETADKHREEELQTHYFKTSLDKVFSEVKRYYSSSEYTITSESPEHGEIMIQKKSSPKMFIIATIVSVRPLHTAVDIKASTEQTVIGGAYPKLKQEILSCYKALGQQMRRADS</sequence>
<name>A0A2S5GFB4_9BACL</name>
<proteinExistence type="predicted"/>
<dbReference type="OrthoDB" id="2353056at2"/>